<organism evidence="2 3">
    <name type="scientific">Tessaracoccus flavus</name>
    <dbReference type="NCBI Taxonomy" id="1610493"/>
    <lineage>
        <taxon>Bacteria</taxon>
        <taxon>Bacillati</taxon>
        <taxon>Actinomycetota</taxon>
        <taxon>Actinomycetes</taxon>
        <taxon>Propionibacteriales</taxon>
        <taxon>Propionibacteriaceae</taxon>
        <taxon>Tessaracoccus</taxon>
    </lineage>
</organism>
<dbReference type="Proteomes" id="UP000188324">
    <property type="component" value="Chromosome"/>
</dbReference>
<reference evidence="2 3" key="1">
    <citation type="journal article" date="2016" name="Int. J. Syst. Evol. Microbiol.">
        <title>Tessaracoccus flavus sp. nov., isolated from the drainage system of a lindane-producing factory.</title>
        <authorList>
            <person name="Kumari R."/>
            <person name="Singh P."/>
            <person name="Schumann P."/>
            <person name="Lal R."/>
        </authorList>
    </citation>
    <scope>NUCLEOTIDE SEQUENCE [LARGE SCALE GENOMIC DNA]</scope>
    <source>
        <strain evidence="2 3">RP1T</strain>
    </source>
</reference>
<evidence type="ECO:0000313" key="3">
    <source>
        <dbReference type="Proteomes" id="UP000188324"/>
    </source>
</evidence>
<evidence type="ECO:0000259" key="1">
    <source>
        <dbReference type="Pfam" id="PF04296"/>
    </source>
</evidence>
<keyword evidence="3" id="KW-1185">Reference proteome</keyword>
<dbReference type="OrthoDB" id="5244965at2"/>
<dbReference type="InterPro" id="IPR035931">
    <property type="entry name" value="YlxR-like_sf"/>
</dbReference>
<dbReference type="Pfam" id="PF04296">
    <property type="entry name" value="YlxR"/>
    <property type="match status" value="1"/>
</dbReference>
<dbReference type="Gene3D" id="3.30.1230.10">
    <property type="entry name" value="YlxR-like"/>
    <property type="match status" value="1"/>
</dbReference>
<dbReference type="RefSeq" id="WP_077341083.1">
    <property type="nucleotide sequence ID" value="NZ_CP019605.1"/>
</dbReference>
<proteinExistence type="predicted"/>
<dbReference type="AlphaFoldDB" id="A0A1Q2CDI1"/>
<gene>
    <name evidence="2" type="ORF">RPIT_04595</name>
</gene>
<accession>A0A1Q2CDI1</accession>
<dbReference type="KEGG" id="tfl:RPIT_04595"/>
<evidence type="ECO:0000313" key="2">
    <source>
        <dbReference type="EMBL" id="AQP44182.1"/>
    </source>
</evidence>
<feature type="domain" description="YlxR" evidence="1">
    <location>
        <begin position="5"/>
        <end position="63"/>
    </location>
</feature>
<dbReference type="SUPFAM" id="SSF64376">
    <property type="entry name" value="YlxR-like"/>
    <property type="match status" value="1"/>
</dbReference>
<dbReference type="EMBL" id="CP019605">
    <property type="protein sequence ID" value="AQP44182.1"/>
    <property type="molecule type" value="Genomic_DNA"/>
</dbReference>
<dbReference type="PANTHER" id="PTHR34215">
    <property type="entry name" value="BLL0784 PROTEIN"/>
    <property type="match status" value="1"/>
</dbReference>
<protein>
    <recommendedName>
        <fullName evidence="1">YlxR domain-containing protein</fullName>
    </recommendedName>
</protein>
<dbReference type="InterPro" id="IPR007393">
    <property type="entry name" value="YlxR_dom"/>
</dbReference>
<sequence>MSPIRTCIACRERAEQGSLIRLVRVGDRIVDATEPRLAGRGAYLHRDCFDLALARHAFRRTFGPGAVVEGLFSGGESHEVEASPAAR</sequence>
<dbReference type="InterPro" id="IPR037465">
    <property type="entry name" value="YlxR"/>
</dbReference>
<name>A0A1Q2CDI1_9ACTN</name>
<dbReference type="STRING" id="1610493.RPIT_04595"/>
<dbReference type="PANTHER" id="PTHR34215:SF1">
    <property type="entry name" value="YLXR DOMAIN-CONTAINING PROTEIN"/>
    <property type="match status" value="1"/>
</dbReference>